<evidence type="ECO:0000313" key="3">
    <source>
        <dbReference type="Proteomes" id="UP000182257"/>
    </source>
</evidence>
<dbReference type="RefSeq" id="WP_254771675.1">
    <property type="nucleotide sequence ID" value="NZ_FNRF01000002.1"/>
</dbReference>
<evidence type="ECO:0008006" key="4">
    <source>
        <dbReference type="Google" id="ProtNLM"/>
    </source>
</evidence>
<gene>
    <name evidence="2" type="ORF">SAMN05216462_1332</name>
</gene>
<name>A0A1H4AR94_XYLRU</name>
<feature type="region of interest" description="Disordered" evidence="1">
    <location>
        <begin position="322"/>
        <end position="341"/>
    </location>
</feature>
<protein>
    <recommendedName>
        <fullName evidence="4">Phage major capsid protein, HK97 family</fullName>
    </recommendedName>
</protein>
<dbReference type="Proteomes" id="UP000182257">
    <property type="component" value="Unassembled WGS sequence"/>
</dbReference>
<evidence type="ECO:0000256" key="1">
    <source>
        <dbReference type="SAM" id="MobiDB-lite"/>
    </source>
</evidence>
<organism evidence="2 3">
    <name type="scientific">Xylanibacter ruminicola</name>
    <name type="common">Prevotella ruminicola</name>
    <dbReference type="NCBI Taxonomy" id="839"/>
    <lineage>
        <taxon>Bacteria</taxon>
        <taxon>Pseudomonadati</taxon>
        <taxon>Bacteroidota</taxon>
        <taxon>Bacteroidia</taxon>
        <taxon>Bacteroidales</taxon>
        <taxon>Prevotellaceae</taxon>
        <taxon>Xylanibacter</taxon>
    </lineage>
</organism>
<evidence type="ECO:0000313" key="2">
    <source>
        <dbReference type="EMBL" id="SEA38420.1"/>
    </source>
</evidence>
<proteinExistence type="predicted"/>
<dbReference type="AlphaFoldDB" id="A0A1H4AR94"/>
<dbReference type="EMBL" id="FNRF01000002">
    <property type="protein sequence ID" value="SEA38420.1"/>
    <property type="molecule type" value="Genomic_DNA"/>
</dbReference>
<accession>A0A1H4AR94</accession>
<feature type="compositionally biased region" description="Gly residues" evidence="1">
    <location>
        <begin position="331"/>
        <end position="341"/>
    </location>
</feature>
<sequence length="341" mass="37445">MAGKLNFTLEEYQDAARKYRKDLLMLPIIGIQDTLKFMTGRPGIRYKESVAALNGNAQFAPYKPARRSNFNLDMDFRTLETFFGSVVAQFEPNSAISTLLGAIGDTKGDGQMQAPTAKHVLALIAKSLSENLNNAIWAGKRNASGDTTLDLFDGFDTITAQEITSGKISKEEGNYLKFTDEITTANAVDIAKAVLFSLDPHLRAQTCYMYCSQDFADKYNEGYLLTHAGINYNNQYNQTAVEGSNGKLILCPLANKADSKFIHVSPKINMLVGYDQMGDTETVMVKEYEPFILSYIATMFFGCQFESIDKRRLKVIEIAGTEPTSTNNNAGTGGASGPIGD</sequence>
<reference evidence="2 3" key="1">
    <citation type="submission" date="2016-10" db="EMBL/GenBank/DDBJ databases">
        <authorList>
            <person name="de Groot N.N."/>
        </authorList>
    </citation>
    <scope>NUCLEOTIDE SEQUENCE [LARGE SCALE GENOMIC DNA]</scope>
    <source>
        <strain evidence="2 3">D31d</strain>
    </source>
</reference>